<dbReference type="OrthoDB" id="3729011at2"/>
<dbReference type="AlphaFoldDB" id="A0A4U3MHV7"/>
<organism evidence="1 2">
    <name type="scientific">Herbidospora galbida</name>
    <dbReference type="NCBI Taxonomy" id="2575442"/>
    <lineage>
        <taxon>Bacteria</taxon>
        <taxon>Bacillati</taxon>
        <taxon>Actinomycetota</taxon>
        <taxon>Actinomycetes</taxon>
        <taxon>Streptosporangiales</taxon>
        <taxon>Streptosporangiaceae</taxon>
        <taxon>Herbidospora</taxon>
    </lineage>
</organism>
<name>A0A4U3MHV7_9ACTN</name>
<gene>
    <name evidence="1" type="ORF">FDA94_14105</name>
</gene>
<evidence type="ECO:0000313" key="1">
    <source>
        <dbReference type="EMBL" id="TKK88420.1"/>
    </source>
</evidence>
<dbReference type="Pfam" id="PF18986">
    <property type="entry name" value="DUF5719"/>
    <property type="match status" value="1"/>
</dbReference>
<keyword evidence="2" id="KW-1185">Reference proteome</keyword>
<evidence type="ECO:0008006" key="3">
    <source>
        <dbReference type="Google" id="ProtNLM"/>
    </source>
</evidence>
<evidence type="ECO:0000313" key="2">
    <source>
        <dbReference type="Proteomes" id="UP000308705"/>
    </source>
</evidence>
<proteinExistence type="predicted"/>
<protein>
    <recommendedName>
        <fullName evidence="3">Secreted protein</fullName>
    </recommendedName>
</protein>
<dbReference type="RefSeq" id="WP_137247502.1">
    <property type="nucleotide sequence ID" value="NZ_SZQA01000011.1"/>
</dbReference>
<dbReference type="EMBL" id="SZQA01000011">
    <property type="protein sequence ID" value="TKK88420.1"/>
    <property type="molecule type" value="Genomic_DNA"/>
</dbReference>
<sequence>MRRLIENRFGMLALVLIALGAVYGVAFVSRPAPVAPVKAEPVRAPIAAVSTVCPDPGGATVTAVTPPNAEGGGQTLIEDGDEPATVDEPGKLWQKTMASGTDPMRVHATGAMAAGLEAAQTRRALTGAARGLAGVRCVDPGADAWFVGPGPAAGDLKLHLANVESAPADVALVVYSGEGQVIADRASGMLLKPGEHRVVDLKKVAPSPLVMALNVSTGRGRVAAAVEAATPEGVDWLPQTTQPAERVVVPGVPGSAGRRELYVAAPGESDAVVHVKAVLKDGSYALENRETVEVPAGSVVTLDLSTGVTGQPAAIVLTSETPVVAGLKIVGTGGRTDVAFTAGAPSIDLGSVVADARSTKDVTSRLILSAPDKAADVTVTLLPREGKAPEPIEVAIPAARTKEIILKGPAKGFSVVVTPKTGSGPVYGGRVMEERAAGGQLVTAQPLAVARTWTLVPPVAEEPSAVLSQPS</sequence>
<dbReference type="InterPro" id="IPR043777">
    <property type="entry name" value="DUF5719"/>
</dbReference>
<reference evidence="1 2" key="1">
    <citation type="submission" date="2019-04" db="EMBL/GenBank/DDBJ databases">
        <title>Herbidospora sp. NEAU-GS14.nov., a novel actinomycete isolated from soil.</title>
        <authorList>
            <person name="Han L."/>
        </authorList>
    </citation>
    <scope>NUCLEOTIDE SEQUENCE [LARGE SCALE GENOMIC DNA]</scope>
    <source>
        <strain evidence="1 2">NEAU-GS14</strain>
    </source>
</reference>
<accession>A0A4U3MHV7</accession>
<comment type="caution">
    <text evidence="1">The sequence shown here is derived from an EMBL/GenBank/DDBJ whole genome shotgun (WGS) entry which is preliminary data.</text>
</comment>
<dbReference type="Proteomes" id="UP000308705">
    <property type="component" value="Unassembled WGS sequence"/>
</dbReference>